<dbReference type="GO" id="GO:0006298">
    <property type="term" value="P:mismatch repair"/>
    <property type="evidence" value="ECO:0007669"/>
    <property type="project" value="InterPro"/>
</dbReference>
<feature type="domain" description="MutL C-terminal dimerisation" evidence="3">
    <location>
        <begin position="523"/>
        <end position="699"/>
    </location>
</feature>
<dbReference type="Proteomes" id="UP000307173">
    <property type="component" value="Unassembled WGS sequence"/>
</dbReference>
<dbReference type="Gene3D" id="3.30.565.10">
    <property type="entry name" value="Histidine kinase-like ATPase, C-terminal domain"/>
    <property type="match status" value="1"/>
</dbReference>
<gene>
    <name evidence="4" type="ORF">CANINC_003869</name>
</gene>
<dbReference type="Pfam" id="PF02518">
    <property type="entry name" value="HATPase_c"/>
    <property type="match status" value="1"/>
</dbReference>
<dbReference type="Gene3D" id="3.30.230.10">
    <property type="match status" value="1"/>
</dbReference>
<dbReference type="SUPFAM" id="SSF118116">
    <property type="entry name" value="DNA mismatch repair protein MutL"/>
    <property type="match status" value="2"/>
</dbReference>
<keyword evidence="2" id="KW-0227">DNA damage</keyword>
<evidence type="ECO:0000259" key="3">
    <source>
        <dbReference type="SMART" id="SM00853"/>
    </source>
</evidence>
<dbReference type="InterPro" id="IPR014721">
    <property type="entry name" value="Ribsml_uS5_D2-typ_fold_subgr"/>
</dbReference>
<evidence type="ECO:0000313" key="4">
    <source>
        <dbReference type="EMBL" id="TID18619.1"/>
    </source>
</evidence>
<dbReference type="Pfam" id="PF08676">
    <property type="entry name" value="MutL_C"/>
    <property type="match status" value="1"/>
</dbReference>
<protein>
    <recommendedName>
        <fullName evidence="3">MutL C-terminal dimerisation domain-containing protein</fullName>
    </recommendedName>
</protein>
<evidence type="ECO:0000313" key="5">
    <source>
        <dbReference type="Proteomes" id="UP000307173"/>
    </source>
</evidence>
<dbReference type="Gene3D" id="3.30.1370.100">
    <property type="entry name" value="MutL, C-terminal domain, regulatory subdomain"/>
    <property type="match status" value="1"/>
</dbReference>
<dbReference type="GO" id="GO:0032300">
    <property type="term" value="C:mismatch repair complex"/>
    <property type="evidence" value="ECO:0007669"/>
    <property type="project" value="InterPro"/>
</dbReference>
<dbReference type="OrthoDB" id="429932at2759"/>
<dbReference type="InterPro" id="IPR037198">
    <property type="entry name" value="MutL_C_sf"/>
</dbReference>
<dbReference type="GO" id="GO:0140664">
    <property type="term" value="F:ATP-dependent DNA damage sensor activity"/>
    <property type="evidence" value="ECO:0007669"/>
    <property type="project" value="InterPro"/>
</dbReference>
<dbReference type="InterPro" id="IPR003594">
    <property type="entry name" value="HATPase_dom"/>
</dbReference>
<accession>A0A4T0WXZ6</accession>
<evidence type="ECO:0000256" key="2">
    <source>
        <dbReference type="ARBA" id="ARBA00022763"/>
    </source>
</evidence>
<dbReference type="InterPro" id="IPR036890">
    <property type="entry name" value="HATPase_C_sf"/>
</dbReference>
<dbReference type="PANTHER" id="PTHR10073">
    <property type="entry name" value="DNA MISMATCH REPAIR PROTEIN MLH, PMS, MUTL"/>
    <property type="match status" value="1"/>
</dbReference>
<dbReference type="AlphaFoldDB" id="A0A4T0WXZ6"/>
<comment type="similarity">
    <text evidence="1">Belongs to the DNA mismatch repair MutL/HexB family.</text>
</comment>
<evidence type="ECO:0000256" key="1">
    <source>
        <dbReference type="ARBA" id="ARBA00006082"/>
    </source>
</evidence>
<reference evidence="4 5" key="1">
    <citation type="journal article" date="2019" name="Front. Genet.">
        <title>Whole-Genome Sequencing of the Opportunistic Yeast Pathogen Candida inconspicua Uncovers Its Hybrid Origin.</title>
        <authorList>
            <person name="Mixao V."/>
            <person name="Hansen A.P."/>
            <person name="Saus E."/>
            <person name="Boekhout T."/>
            <person name="Lass-Florl C."/>
            <person name="Gabaldon T."/>
        </authorList>
    </citation>
    <scope>NUCLEOTIDE SEQUENCE [LARGE SCALE GENOMIC DNA]</scope>
    <source>
        <strain evidence="4 5">CBS 180</strain>
    </source>
</reference>
<dbReference type="EMBL" id="SELW01000609">
    <property type="protein sequence ID" value="TID18619.1"/>
    <property type="molecule type" value="Genomic_DNA"/>
</dbReference>
<dbReference type="InterPro" id="IPR014790">
    <property type="entry name" value="MutL_C"/>
</dbReference>
<dbReference type="PANTHER" id="PTHR10073:SF47">
    <property type="entry name" value="DNA MISMATCH REPAIR PROTEIN MLH3"/>
    <property type="match status" value="1"/>
</dbReference>
<dbReference type="GO" id="GO:0016887">
    <property type="term" value="F:ATP hydrolysis activity"/>
    <property type="evidence" value="ECO:0007669"/>
    <property type="project" value="InterPro"/>
</dbReference>
<sequence length="735" mass="84260">MSNIKELSHEVNSLLKSQIILKSLADVVREMVQNGIDAHAQSISLRLDVDLEKDLIVLNCLDDGKGIHPDSLSKFGKRFYTSKLEASTGDKPQGLAVLKTVDTFGFRGETMHALRNLCDTVIVVSRVKEYSNGFKACFSGDSLIGNIVKSDKVVKVGTNIKLIGLFDKVKVRKKLLLDTLKKSWIKETFEIRKAILDGIIKCPFTNIEIERNVVSRGNNTKRVMVKCNSKNLVDKVPLQPQMYVFNTIFDGICTEYEICKVKYKEFELKVGIGISTTQNKNYQFIYLNDRPFCNADIFKQINDAFQRNYDLWGDDIRMEEHGKIIRAKNNMFGKPYSVNPIFLAVITAPVEVSELIQDPSKVCFTSKNEKIFLSLFNKAIEIFFGLFSKRKSKEVKPIAGSMKIEKTSKVRKDKVILHSNVRMSDMLTHELNGRLHTSETVGKYQDRHFDFQKIQKGLLDPTQVRGDVSKYKISKCDEMLTDCNSCLDIGTPLSQSEARKTSEFFNKYSHDEIAKNDVRLFELIGQVDNKFILVRFENRIIGLDQHASDERINLEKMYERLITDAVLQKYYKLDEVILLNFDNEEEIELLQQYKSILKIWGILFEKIDKLKTIQVTHLTIMVAQRVSKDFDILRKGIIEYIYNIEKGTKKAAKLEVLKGLHSEGNHDVNLIMQNYCPAKIVETAKSRACRSAIMFGDHLSRDEQRRLIDQLGSCQDPFRCAHGRPSLYPLCVLEQ</sequence>
<keyword evidence="5" id="KW-1185">Reference proteome</keyword>
<dbReference type="GO" id="GO:0005524">
    <property type="term" value="F:ATP binding"/>
    <property type="evidence" value="ECO:0007669"/>
    <property type="project" value="InterPro"/>
</dbReference>
<dbReference type="SMART" id="SM00853">
    <property type="entry name" value="MutL_C"/>
    <property type="match status" value="1"/>
</dbReference>
<dbReference type="STRING" id="52247.A0A4T0WXZ6"/>
<comment type="caution">
    <text evidence="4">The sequence shown here is derived from an EMBL/GenBank/DDBJ whole genome shotgun (WGS) entry which is preliminary data.</text>
</comment>
<dbReference type="SUPFAM" id="SSF55874">
    <property type="entry name" value="ATPase domain of HSP90 chaperone/DNA topoisomerase II/histidine kinase"/>
    <property type="match status" value="1"/>
</dbReference>
<dbReference type="InterPro" id="IPR038973">
    <property type="entry name" value="MutL/Mlh/Pms-like"/>
</dbReference>
<proteinExistence type="inferred from homology"/>
<name>A0A4T0WXZ6_9ASCO</name>
<organism evidence="4 5">
    <name type="scientific">Pichia inconspicua</name>
    <dbReference type="NCBI Taxonomy" id="52247"/>
    <lineage>
        <taxon>Eukaryota</taxon>
        <taxon>Fungi</taxon>
        <taxon>Dikarya</taxon>
        <taxon>Ascomycota</taxon>
        <taxon>Saccharomycotina</taxon>
        <taxon>Pichiomycetes</taxon>
        <taxon>Pichiales</taxon>
        <taxon>Pichiaceae</taxon>
        <taxon>Pichia</taxon>
    </lineage>
</organism>
<dbReference type="GO" id="GO:0061982">
    <property type="term" value="P:meiosis I cell cycle process"/>
    <property type="evidence" value="ECO:0007669"/>
    <property type="project" value="UniProtKB-ARBA"/>
</dbReference>
<dbReference type="InterPro" id="IPR042120">
    <property type="entry name" value="MutL_C_dimsub"/>
</dbReference>
<dbReference type="Gene3D" id="3.30.1540.20">
    <property type="entry name" value="MutL, C-terminal domain, dimerisation subdomain"/>
    <property type="match status" value="1"/>
</dbReference>
<dbReference type="InterPro" id="IPR042121">
    <property type="entry name" value="MutL_C_regsub"/>
</dbReference>